<dbReference type="EMBL" id="CP002480">
    <property type="protein sequence ID" value="ADW67313.1"/>
    <property type="molecule type" value="Genomic_DNA"/>
</dbReference>
<name>E8WW07_GRATM</name>
<dbReference type="Proteomes" id="UP000000343">
    <property type="component" value="Chromosome"/>
</dbReference>
<dbReference type="HOGENOM" id="CLU_2897880_0_0_0"/>
<sequence length="62" mass="7130">MTSFSYEIQEFAGMNPTPFVPLEASAEVSLSDLMVELQQENTRLKLLVSELLLTNQRLRRED</sequence>
<dbReference type="KEGG" id="acm:AciX9_0239"/>
<proteinExistence type="predicted"/>
<dbReference type="STRING" id="1198114.AciX9_0239"/>
<accession>E8WW07</accession>
<gene>
    <name evidence="1" type="ordered locus">AciX9_0239</name>
</gene>
<keyword evidence="2" id="KW-1185">Reference proteome</keyword>
<dbReference type="PaxDb" id="1198114-AciX9_0239"/>
<evidence type="ECO:0000313" key="2">
    <source>
        <dbReference type="Proteomes" id="UP000000343"/>
    </source>
</evidence>
<dbReference type="AlphaFoldDB" id="E8WW07"/>
<protein>
    <submittedName>
        <fullName evidence="1">Uncharacterized protein</fullName>
    </submittedName>
</protein>
<evidence type="ECO:0000313" key="1">
    <source>
        <dbReference type="EMBL" id="ADW67313.1"/>
    </source>
</evidence>
<reference evidence="2" key="1">
    <citation type="submission" date="2011-01" db="EMBL/GenBank/DDBJ databases">
        <title>Complete sequence of chromosome of Acidobacterium sp. MP5ACTX9.</title>
        <authorList>
            <consortium name="US DOE Joint Genome Institute"/>
            <person name="Lucas S."/>
            <person name="Copeland A."/>
            <person name="Lapidus A."/>
            <person name="Cheng J.-F."/>
            <person name="Goodwin L."/>
            <person name="Pitluck S."/>
            <person name="Teshima H."/>
            <person name="Detter J.C."/>
            <person name="Han C."/>
            <person name="Tapia R."/>
            <person name="Land M."/>
            <person name="Hauser L."/>
            <person name="Kyrpides N."/>
            <person name="Ivanova N."/>
            <person name="Ovchinnikova G."/>
            <person name="Pagani I."/>
            <person name="Rawat S.R."/>
            <person name="Mannisto M."/>
            <person name="Haggblom M.M."/>
            <person name="Woyke T."/>
        </authorList>
    </citation>
    <scope>NUCLEOTIDE SEQUENCE [LARGE SCALE GENOMIC DNA]</scope>
    <source>
        <strain evidence="2">MP5ACTX9</strain>
    </source>
</reference>
<organism evidence="2">
    <name type="scientific">Granulicella tundricola (strain ATCC BAA-1859 / DSM 23138 / MP5ACTX9)</name>
    <dbReference type="NCBI Taxonomy" id="1198114"/>
    <lineage>
        <taxon>Bacteria</taxon>
        <taxon>Pseudomonadati</taxon>
        <taxon>Acidobacteriota</taxon>
        <taxon>Terriglobia</taxon>
        <taxon>Terriglobales</taxon>
        <taxon>Acidobacteriaceae</taxon>
        <taxon>Granulicella</taxon>
    </lineage>
</organism>